<dbReference type="EMBL" id="NPDT01000011">
    <property type="protein sequence ID" value="PJZ64279.1"/>
    <property type="molecule type" value="Genomic_DNA"/>
</dbReference>
<gene>
    <name evidence="1" type="ORF">CH371_19415</name>
</gene>
<organism evidence="1 2">
    <name type="scientific">Leptospira wolffii</name>
    <dbReference type="NCBI Taxonomy" id="409998"/>
    <lineage>
        <taxon>Bacteria</taxon>
        <taxon>Pseudomonadati</taxon>
        <taxon>Spirochaetota</taxon>
        <taxon>Spirochaetia</taxon>
        <taxon>Leptospirales</taxon>
        <taxon>Leptospiraceae</taxon>
        <taxon>Leptospira</taxon>
    </lineage>
</organism>
<accession>A0A2M9Z768</accession>
<evidence type="ECO:0000313" key="2">
    <source>
        <dbReference type="Proteomes" id="UP000231912"/>
    </source>
</evidence>
<name>A0A2M9Z768_9LEPT</name>
<proteinExistence type="predicted"/>
<dbReference type="AlphaFoldDB" id="A0A2M9Z768"/>
<sequence>MFPFFPSAVLSNSFRFETGPWICMKLFKNLNPNSQKYFRLLFFEFFLQRDSMNKRLSRMQRGS</sequence>
<reference evidence="1 2" key="1">
    <citation type="submission" date="2017-07" db="EMBL/GenBank/DDBJ databases">
        <title>Leptospira spp. isolated from tropical soils.</title>
        <authorList>
            <person name="Thibeaux R."/>
            <person name="Iraola G."/>
            <person name="Ferres I."/>
            <person name="Bierque E."/>
            <person name="Girault D."/>
            <person name="Soupe-Gilbert M.-E."/>
            <person name="Picardeau M."/>
            <person name="Goarant C."/>
        </authorList>
    </citation>
    <scope>NUCLEOTIDE SEQUENCE [LARGE SCALE GENOMIC DNA]</scope>
    <source>
        <strain evidence="1 2">FH2-C-A2</strain>
    </source>
</reference>
<comment type="caution">
    <text evidence="1">The sequence shown here is derived from an EMBL/GenBank/DDBJ whole genome shotgun (WGS) entry which is preliminary data.</text>
</comment>
<protein>
    <submittedName>
        <fullName evidence="1">Uncharacterized protein</fullName>
    </submittedName>
</protein>
<dbReference type="Proteomes" id="UP000231912">
    <property type="component" value="Unassembled WGS sequence"/>
</dbReference>
<evidence type="ECO:0000313" key="1">
    <source>
        <dbReference type="EMBL" id="PJZ64279.1"/>
    </source>
</evidence>